<organism evidence="12 13">
    <name type="scientific">Mycolicibacterium doricum</name>
    <dbReference type="NCBI Taxonomy" id="126673"/>
    <lineage>
        <taxon>Bacteria</taxon>
        <taxon>Bacillati</taxon>
        <taxon>Actinomycetota</taxon>
        <taxon>Actinomycetes</taxon>
        <taxon>Mycobacteriales</taxon>
        <taxon>Mycobacteriaceae</taxon>
        <taxon>Mycolicibacterium</taxon>
    </lineage>
</organism>
<comment type="catalytic activity">
    <reaction evidence="7">
        <text>a secondary alcohol + NAD(+) = a ketone + NADH + H(+)</text>
        <dbReference type="Rhea" id="RHEA:10740"/>
        <dbReference type="ChEBI" id="CHEBI:15378"/>
        <dbReference type="ChEBI" id="CHEBI:17087"/>
        <dbReference type="ChEBI" id="CHEBI:35681"/>
        <dbReference type="ChEBI" id="CHEBI:57540"/>
        <dbReference type="ChEBI" id="CHEBI:57945"/>
        <dbReference type="EC" id="1.1.1.1"/>
    </reaction>
</comment>
<comment type="catalytic activity">
    <reaction evidence="8">
        <text>a primary alcohol + NAD(+) = an aldehyde + NADH + H(+)</text>
        <dbReference type="Rhea" id="RHEA:10736"/>
        <dbReference type="ChEBI" id="CHEBI:15378"/>
        <dbReference type="ChEBI" id="CHEBI:15734"/>
        <dbReference type="ChEBI" id="CHEBI:17478"/>
        <dbReference type="ChEBI" id="CHEBI:57540"/>
        <dbReference type="ChEBI" id="CHEBI:57945"/>
        <dbReference type="EC" id="1.1.1.1"/>
    </reaction>
</comment>
<keyword evidence="5 9" id="KW-0862">Zinc</keyword>
<evidence type="ECO:0000256" key="4">
    <source>
        <dbReference type="ARBA" id="ARBA00022723"/>
    </source>
</evidence>
<dbReference type="InterPro" id="IPR020843">
    <property type="entry name" value="ER"/>
</dbReference>
<dbReference type="InterPro" id="IPR013149">
    <property type="entry name" value="ADH-like_C"/>
</dbReference>
<dbReference type="InterPro" id="IPR036291">
    <property type="entry name" value="NAD(P)-bd_dom_sf"/>
</dbReference>
<dbReference type="GO" id="GO:0004022">
    <property type="term" value="F:alcohol dehydrogenase (NAD+) activity"/>
    <property type="evidence" value="ECO:0007669"/>
    <property type="project" value="UniProtKB-EC"/>
</dbReference>
<reference evidence="11 14" key="2">
    <citation type="journal article" date="2019" name="Emerg. Microbes Infect.">
        <title>Comprehensive subspecies identification of 175 nontuberculous mycobacteria species based on 7547 genomic profiles.</title>
        <authorList>
            <person name="Matsumoto Y."/>
            <person name="Kinjo T."/>
            <person name="Motooka D."/>
            <person name="Nabeya D."/>
            <person name="Jung N."/>
            <person name="Uechi K."/>
            <person name="Horii T."/>
            <person name="Iida T."/>
            <person name="Fujita J."/>
            <person name="Nakamura S."/>
        </authorList>
    </citation>
    <scope>NUCLEOTIDE SEQUENCE [LARGE SCALE GENOMIC DNA]</scope>
    <source>
        <strain evidence="11 14">JCM 12405</strain>
    </source>
</reference>
<protein>
    <recommendedName>
        <fullName evidence="3">alcohol dehydrogenase</fullName>
        <ecNumber evidence="3">1.1.1.1</ecNumber>
    </recommendedName>
</protein>
<dbReference type="Pfam" id="PF08240">
    <property type="entry name" value="ADH_N"/>
    <property type="match status" value="1"/>
</dbReference>
<dbReference type="InterPro" id="IPR002328">
    <property type="entry name" value="ADH_Zn_CS"/>
</dbReference>
<dbReference type="GO" id="GO:0008270">
    <property type="term" value="F:zinc ion binding"/>
    <property type="evidence" value="ECO:0007669"/>
    <property type="project" value="InterPro"/>
</dbReference>
<dbReference type="SMART" id="SM00829">
    <property type="entry name" value="PKS_ER"/>
    <property type="match status" value="1"/>
</dbReference>
<dbReference type="EMBL" id="AP022605">
    <property type="protein sequence ID" value="BBZ08342.1"/>
    <property type="molecule type" value="Genomic_DNA"/>
</dbReference>
<dbReference type="PROSITE" id="PS00059">
    <property type="entry name" value="ADH_ZINC"/>
    <property type="match status" value="1"/>
</dbReference>
<dbReference type="Gene3D" id="3.40.50.720">
    <property type="entry name" value="NAD(P)-binding Rossmann-like Domain"/>
    <property type="match status" value="1"/>
</dbReference>
<evidence type="ECO:0000313" key="13">
    <source>
        <dbReference type="Proteomes" id="UP000193564"/>
    </source>
</evidence>
<name>A0A1X1T730_9MYCO</name>
<dbReference type="Pfam" id="PF00107">
    <property type="entry name" value="ADH_zinc_N"/>
    <property type="match status" value="1"/>
</dbReference>
<dbReference type="InterPro" id="IPR013154">
    <property type="entry name" value="ADH-like_N"/>
</dbReference>
<accession>A0A1X1T730</accession>
<keyword evidence="4 9" id="KW-0479">Metal-binding</keyword>
<proteinExistence type="inferred from homology"/>
<evidence type="ECO:0000256" key="3">
    <source>
        <dbReference type="ARBA" id="ARBA00013190"/>
    </source>
</evidence>
<evidence type="ECO:0000313" key="14">
    <source>
        <dbReference type="Proteomes" id="UP000467201"/>
    </source>
</evidence>
<dbReference type="CDD" id="cd05284">
    <property type="entry name" value="arabinose_DH_like"/>
    <property type="match status" value="1"/>
</dbReference>
<gene>
    <name evidence="12" type="ORF">AWC01_12470</name>
    <name evidence="11" type="ORF">MDOR_25110</name>
</gene>
<dbReference type="EC" id="1.1.1.1" evidence="3"/>
<dbReference type="RefSeq" id="WP_085191416.1">
    <property type="nucleotide sequence ID" value="NZ_AP022605.1"/>
</dbReference>
<dbReference type="Proteomes" id="UP000193564">
    <property type="component" value="Unassembled WGS sequence"/>
</dbReference>
<evidence type="ECO:0000313" key="11">
    <source>
        <dbReference type="EMBL" id="BBZ08342.1"/>
    </source>
</evidence>
<dbReference type="OrthoDB" id="3567264at2"/>
<dbReference type="STRING" id="126673.AWC01_12470"/>
<reference evidence="12 13" key="1">
    <citation type="submission" date="2016-01" db="EMBL/GenBank/DDBJ databases">
        <title>The new phylogeny of the genus Mycobacterium.</title>
        <authorList>
            <person name="Tarcisio F."/>
            <person name="Conor M."/>
            <person name="Antonella G."/>
            <person name="Elisabetta G."/>
            <person name="Giulia F.S."/>
            <person name="Sara T."/>
            <person name="Anna F."/>
            <person name="Clotilde B."/>
            <person name="Roberto B."/>
            <person name="Veronica D.S."/>
            <person name="Fabio R."/>
            <person name="Monica P."/>
            <person name="Olivier J."/>
            <person name="Enrico T."/>
            <person name="Nicola S."/>
        </authorList>
    </citation>
    <scope>NUCLEOTIDE SEQUENCE [LARGE SCALE GENOMIC DNA]</scope>
    <source>
        <strain evidence="12 13">DSM 44339</strain>
    </source>
</reference>
<dbReference type="SUPFAM" id="SSF51735">
    <property type="entry name" value="NAD(P)-binding Rossmann-fold domains"/>
    <property type="match status" value="1"/>
</dbReference>
<sequence>MKAMQLTAWKTPPQIREVPEPEAGPGQVVIRVAGAGACHSDLHLLHDFEAGMMPWNPPFTLGHENAGWVHTIGAGVSGLQVGEPVAVYGPWGCGRCKRCQVGMENYCERAADQPAAGGGLGYDGGMAQYMLVPAARLLVPLGDLDPVDAAPLTDAALTPYHAVKRSLPLLTPGATAVAIGIGGLGHMGVQILRALTAARIIAVDTRPEALRLAEQSGADHAVRSGADAADEIRELTEGRGADVVVDFVGVDATMALATAVARPLSDITVVGIGGGSVPFGFFSVPYEARLATTYWGSRPELMEVLDLARQGRIKTVVHRFTLDEAPMVYERLAAGEFTGRAVITPNA</sequence>
<dbReference type="InterPro" id="IPR011032">
    <property type="entry name" value="GroES-like_sf"/>
</dbReference>
<keyword evidence="6" id="KW-0560">Oxidoreductase</keyword>
<reference evidence="11" key="3">
    <citation type="submission" date="2020-02" db="EMBL/GenBank/DDBJ databases">
        <authorList>
            <person name="Matsumoto Y."/>
            <person name="Motooka D."/>
            <person name="Nakamura S."/>
        </authorList>
    </citation>
    <scope>NUCLEOTIDE SEQUENCE</scope>
    <source>
        <strain evidence="11">JCM 12405</strain>
    </source>
</reference>
<comment type="cofactor">
    <cofactor evidence="1 9">
        <name>Zn(2+)</name>
        <dbReference type="ChEBI" id="CHEBI:29105"/>
    </cofactor>
</comment>
<dbReference type="AlphaFoldDB" id="A0A1X1T730"/>
<evidence type="ECO:0000256" key="5">
    <source>
        <dbReference type="ARBA" id="ARBA00022833"/>
    </source>
</evidence>
<evidence type="ECO:0000256" key="7">
    <source>
        <dbReference type="ARBA" id="ARBA00049164"/>
    </source>
</evidence>
<comment type="similarity">
    <text evidence="2 9">Belongs to the zinc-containing alcohol dehydrogenase family.</text>
</comment>
<evidence type="ECO:0000256" key="1">
    <source>
        <dbReference type="ARBA" id="ARBA00001947"/>
    </source>
</evidence>
<dbReference type="KEGG" id="mdr:MDOR_25110"/>
<dbReference type="PANTHER" id="PTHR42940">
    <property type="entry name" value="ALCOHOL DEHYDROGENASE 1-RELATED"/>
    <property type="match status" value="1"/>
</dbReference>
<evidence type="ECO:0000256" key="8">
    <source>
        <dbReference type="ARBA" id="ARBA00049243"/>
    </source>
</evidence>
<dbReference type="Proteomes" id="UP000467201">
    <property type="component" value="Chromosome"/>
</dbReference>
<evidence type="ECO:0000313" key="12">
    <source>
        <dbReference type="EMBL" id="ORV40342.1"/>
    </source>
</evidence>
<evidence type="ECO:0000256" key="2">
    <source>
        <dbReference type="ARBA" id="ARBA00008072"/>
    </source>
</evidence>
<evidence type="ECO:0000256" key="6">
    <source>
        <dbReference type="ARBA" id="ARBA00023002"/>
    </source>
</evidence>
<evidence type="ECO:0000256" key="9">
    <source>
        <dbReference type="RuleBase" id="RU361277"/>
    </source>
</evidence>
<dbReference type="Gene3D" id="3.90.180.10">
    <property type="entry name" value="Medium-chain alcohol dehydrogenases, catalytic domain"/>
    <property type="match status" value="1"/>
</dbReference>
<dbReference type="SUPFAM" id="SSF50129">
    <property type="entry name" value="GroES-like"/>
    <property type="match status" value="1"/>
</dbReference>
<keyword evidence="13" id="KW-1185">Reference proteome</keyword>
<dbReference type="PANTHER" id="PTHR42940:SF8">
    <property type="entry name" value="VACUOLAR PROTEIN SORTING-ASSOCIATED PROTEIN 11"/>
    <property type="match status" value="1"/>
</dbReference>
<feature type="domain" description="Enoyl reductase (ER)" evidence="10">
    <location>
        <begin position="10"/>
        <end position="343"/>
    </location>
</feature>
<evidence type="ECO:0000259" key="10">
    <source>
        <dbReference type="SMART" id="SM00829"/>
    </source>
</evidence>
<dbReference type="EMBL" id="LQOS01000030">
    <property type="protein sequence ID" value="ORV40342.1"/>
    <property type="molecule type" value="Genomic_DNA"/>
</dbReference>